<evidence type="ECO:0000256" key="4">
    <source>
        <dbReference type="ARBA" id="ARBA00022741"/>
    </source>
</evidence>
<dbReference type="EnsemblPlants" id="TraesCS1D02G030000.2">
    <property type="protein sequence ID" value="TraesCS1D02G030000.2"/>
    <property type="gene ID" value="TraesCS1D02G030000"/>
</dbReference>
<dbReference type="EC" id="2.7.11.1" evidence="1"/>
<keyword evidence="12" id="KW-1185">Reference proteome</keyword>
<feature type="binding site" evidence="9">
    <location>
        <position position="252"/>
    </location>
    <ligand>
        <name>ATP</name>
        <dbReference type="ChEBI" id="CHEBI:30616"/>
    </ligand>
</feature>
<dbReference type="SMR" id="A0A3B5ZP72"/>
<keyword evidence="3" id="KW-0808">Transferase</keyword>
<dbReference type="Gene3D" id="1.10.510.10">
    <property type="entry name" value="Transferase(Phosphotransferase) domain 1"/>
    <property type="match status" value="1"/>
</dbReference>
<dbReference type="Pfam" id="PF22215">
    <property type="entry name" value="MLKL_N"/>
    <property type="match status" value="1"/>
</dbReference>
<evidence type="ECO:0000259" key="10">
    <source>
        <dbReference type="PROSITE" id="PS50011"/>
    </source>
</evidence>
<protein>
    <recommendedName>
        <fullName evidence="1">non-specific serine/threonine protein kinase</fullName>
        <ecNumber evidence="1">2.7.11.1</ecNumber>
    </recommendedName>
</protein>
<dbReference type="InterPro" id="IPR036537">
    <property type="entry name" value="Adaptor_Cbl_N_dom_sf"/>
</dbReference>
<dbReference type="Pfam" id="PF00069">
    <property type="entry name" value="Pkinase"/>
    <property type="match status" value="1"/>
</dbReference>
<proteinExistence type="predicted"/>
<dbReference type="AlphaFoldDB" id="A0A3B5ZP72"/>
<dbReference type="PROSITE" id="PS00107">
    <property type="entry name" value="PROTEIN_KINASE_ATP"/>
    <property type="match status" value="1"/>
</dbReference>
<dbReference type="PANTHER" id="PTHR45707:SF69">
    <property type="entry name" value="CALCIUM-DEPENDENT LIPID-BINDING (CALB DOMAIN) PLANT PHOSPHORIBOSYLTRANSFERASE FAMILY PROTEIN"/>
    <property type="match status" value="1"/>
</dbReference>
<dbReference type="Gramene" id="TraesJUL1D03G00414570.2">
    <property type="protein sequence ID" value="TraesJUL1D03G00414570.2"/>
    <property type="gene ID" value="TraesJUL1D03G00414570"/>
</dbReference>
<reference evidence="11" key="2">
    <citation type="submission" date="2018-10" db="UniProtKB">
        <authorList>
            <consortium name="EnsemblPlants"/>
        </authorList>
    </citation>
    <scope>IDENTIFICATION</scope>
</reference>
<dbReference type="InterPro" id="IPR011009">
    <property type="entry name" value="Kinase-like_dom_sf"/>
</dbReference>
<dbReference type="Gramene" id="TraesLAC1D03G00415390.2">
    <property type="protein sequence ID" value="TraesLAC1D03G00415390.2"/>
    <property type="gene ID" value="TraesLAC1D03G00415390"/>
</dbReference>
<dbReference type="PANTHER" id="PTHR45707">
    <property type="entry name" value="C2 CALCIUM/LIPID-BINDING PLANT PHOSPHORIBOSYLTRANSFERASE FAMILY PROTEIN"/>
    <property type="match status" value="1"/>
</dbReference>
<organism evidence="11">
    <name type="scientific">Triticum aestivum</name>
    <name type="common">Wheat</name>
    <dbReference type="NCBI Taxonomy" id="4565"/>
    <lineage>
        <taxon>Eukaryota</taxon>
        <taxon>Viridiplantae</taxon>
        <taxon>Streptophyta</taxon>
        <taxon>Embryophyta</taxon>
        <taxon>Tracheophyta</taxon>
        <taxon>Spermatophyta</taxon>
        <taxon>Magnoliopsida</taxon>
        <taxon>Liliopsida</taxon>
        <taxon>Poales</taxon>
        <taxon>Poaceae</taxon>
        <taxon>BOP clade</taxon>
        <taxon>Pooideae</taxon>
        <taxon>Triticodae</taxon>
        <taxon>Triticeae</taxon>
        <taxon>Triticinae</taxon>
        <taxon>Triticum</taxon>
    </lineage>
</organism>
<dbReference type="Gramene" id="TraesKAR1D01G0010710.2">
    <property type="protein sequence ID" value="cds.TraesKAR1D01G0010710.2"/>
    <property type="gene ID" value="TraesKAR1D01G0010710"/>
</dbReference>
<keyword evidence="5" id="KW-0418">Kinase</keyword>
<feature type="domain" description="Protein kinase" evidence="10">
    <location>
        <begin position="224"/>
        <end position="513"/>
    </location>
</feature>
<evidence type="ECO:0000313" key="11">
    <source>
        <dbReference type="EnsemblPlants" id="TraesCS1D02G030000.2"/>
    </source>
</evidence>
<dbReference type="CDD" id="cd21037">
    <property type="entry name" value="MLKL_NTD"/>
    <property type="match status" value="1"/>
</dbReference>
<comment type="catalytic activity">
    <reaction evidence="7">
        <text>L-threonyl-[protein] + ATP = O-phospho-L-threonyl-[protein] + ADP + H(+)</text>
        <dbReference type="Rhea" id="RHEA:46608"/>
        <dbReference type="Rhea" id="RHEA-COMP:11060"/>
        <dbReference type="Rhea" id="RHEA-COMP:11605"/>
        <dbReference type="ChEBI" id="CHEBI:15378"/>
        <dbReference type="ChEBI" id="CHEBI:30013"/>
        <dbReference type="ChEBI" id="CHEBI:30616"/>
        <dbReference type="ChEBI" id="CHEBI:61977"/>
        <dbReference type="ChEBI" id="CHEBI:456216"/>
        <dbReference type="EC" id="2.7.11.1"/>
    </reaction>
</comment>
<evidence type="ECO:0000256" key="6">
    <source>
        <dbReference type="ARBA" id="ARBA00022840"/>
    </source>
</evidence>
<dbReference type="Gramene" id="TraesSYM1D03G00418210.1">
    <property type="protein sequence ID" value="TraesSYM1D03G00418210.1"/>
    <property type="gene ID" value="TraesSYM1D03G00418210"/>
</dbReference>
<dbReference type="FunFam" id="1.10.510.10:FF:001023">
    <property type="entry name" value="Os07g0541700 protein"/>
    <property type="match status" value="1"/>
</dbReference>
<evidence type="ECO:0000256" key="2">
    <source>
        <dbReference type="ARBA" id="ARBA00022527"/>
    </source>
</evidence>
<dbReference type="GeneID" id="123179935"/>
<evidence type="ECO:0000256" key="5">
    <source>
        <dbReference type="ARBA" id="ARBA00022777"/>
    </source>
</evidence>
<dbReference type="Gramene" id="TraesLAC1D03G00415390.5">
    <property type="protein sequence ID" value="TraesLAC1D03G00415390.5"/>
    <property type="gene ID" value="TraesLAC1D03G00415390"/>
</dbReference>
<dbReference type="Gramene" id="TraesSYM1D03G00418210.4">
    <property type="protein sequence ID" value="TraesSYM1D03G00418210.4"/>
    <property type="gene ID" value="TraesSYM1D03G00418210"/>
</dbReference>
<dbReference type="SMART" id="SM00220">
    <property type="entry name" value="S_TKc"/>
    <property type="match status" value="1"/>
</dbReference>
<keyword evidence="6 9" id="KW-0067">ATP-binding</keyword>
<reference evidence="11" key="1">
    <citation type="submission" date="2018-08" db="EMBL/GenBank/DDBJ databases">
        <authorList>
            <person name="Rossello M."/>
        </authorList>
    </citation>
    <scope>NUCLEOTIDE SEQUENCE [LARGE SCALE GENOMIC DNA]</scope>
    <source>
        <strain evidence="11">cv. Chinese Spring</strain>
    </source>
</reference>
<dbReference type="Gramene" id="TraesNOR1D03G00418720.4">
    <property type="protein sequence ID" value="TraesNOR1D03G00418720.4"/>
    <property type="gene ID" value="TraesNOR1D03G00418720"/>
</dbReference>
<dbReference type="InterPro" id="IPR059179">
    <property type="entry name" value="MLKL-like_MCAfunc"/>
</dbReference>
<dbReference type="Gramene" id="TraesJUL1D03G00414570.1">
    <property type="protein sequence ID" value="TraesJUL1D03G00414570.1"/>
    <property type="gene ID" value="TraesJUL1D03G00414570"/>
</dbReference>
<keyword evidence="2" id="KW-0723">Serine/threonine-protein kinase</keyword>
<dbReference type="GO" id="GO:0005524">
    <property type="term" value="F:ATP binding"/>
    <property type="evidence" value="ECO:0007669"/>
    <property type="project" value="UniProtKB-UniRule"/>
</dbReference>
<evidence type="ECO:0000313" key="12">
    <source>
        <dbReference type="Proteomes" id="UP000019116"/>
    </source>
</evidence>
<evidence type="ECO:0000256" key="7">
    <source>
        <dbReference type="ARBA" id="ARBA00047899"/>
    </source>
</evidence>
<evidence type="ECO:0000256" key="9">
    <source>
        <dbReference type="PROSITE-ProRule" id="PRU10141"/>
    </source>
</evidence>
<dbReference type="InterPro" id="IPR054000">
    <property type="entry name" value="MLKL_N"/>
</dbReference>
<dbReference type="PROSITE" id="PS50011">
    <property type="entry name" value="PROTEIN_KINASE_DOM"/>
    <property type="match status" value="1"/>
</dbReference>
<evidence type="ECO:0000256" key="8">
    <source>
        <dbReference type="ARBA" id="ARBA00048679"/>
    </source>
</evidence>
<dbReference type="Proteomes" id="UP000019116">
    <property type="component" value="Chromosome 1D"/>
</dbReference>
<dbReference type="Gene3D" id="3.30.200.20">
    <property type="entry name" value="Phosphorylase Kinase, domain 1"/>
    <property type="match status" value="1"/>
</dbReference>
<sequence>MDLVGSVAQIVKIALQIQELVETAYQNKEDCKKIAKRVGRLRAIVERLNSTDVTSEKTMIDALNDLEETFLQALKLVKACQTKNKVWLFLRAGNVSKQLREVKDEMMDHMHIANFGNCAQQTVIITEAFIRDPAVNPKKYFKVLSMQGEQEMQVVGSRLVCQDTDIRIAEGDQLEDEHASYPNDVTRSEIHGEKESFPAGSLEDTISQFRNFSSSELKAVTKNFSNQHVIGKGGSAVVYKGVLADGAVVAIKSFCVDASQHEHVVRYAEVFSVLRQHENVVKFLGYCQETKIQMVPIEGKCVAAERRHMLVVEEYMPNGSLSDIIDGSSRQLDWTSAFRIIRGIAQGVAHIHTKGAVHLDLKPANILLDSDMNPKICDFERSKILNQKDEDVAERVTQELAGTLGYLPPEYIADGIFSFKHDVFSFGILLLHTISKSGLLQDSTDWIPNALKGEDDVDSLLGPSSRDESELKEIKRCMDIGLQCTVKERTDRPTMWDVIDMLDGKEQLPKPALRNKVSSFKKKG</sequence>
<dbReference type="Gramene" id="TraesCS1D03G0056400.2">
    <property type="protein sequence ID" value="TraesCS1D03G0056400.2.CDS"/>
    <property type="gene ID" value="TraesCS1D03G0056400"/>
</dbReference>
<dbReference type="Gramene" id="TraesJAG1D03G00412020.1">
    <property type="protein sequence ID" value="TraesJAG1D03G00412020.1"/>
    <property type="gene ID" value="TraesJAG1D03G00412020"/>
</dbReference>
<name>A0A3B5ZP72_WHEAT</name>
<dbReference type="InterPro" id="IPR017441">
    <property type="entry name" value="Protein_kinase_ATP_BS"/>
</dbReference>
<dbReference type="GO" id="GO:0007166">
    <property type="term" value="P:cell surface receptor signaling pathway"/>
    <property type="evidence" value="ECO:0007669"/>
    <property type="project" value="InterPro"/>
</dbReference>
<dbReference type="SUPFAM" id="SSF56112">
    <property type="entry name" value="Protein kinase-like (PK-like)"/>
    <property type="match status" value="1"/>
</dbReference>
<evidence type="ECO:0000256" key="3">
    <source>
        <dbReference type="ARBA" id="ARBA00022679"/>
    </source>
</evidence>
<dbReference type="GO" id="GO:0004674">
    <property type="term" value="F:protein serine/threonine kinase activity"/>
    <property type="evidence" value="ECO:0007669"/>
    <property type="project" value="UniProtKB-KW"/>
</dbReference>
<gene>
    <name evidence="11" type="primary">LOC123179935</name>
</gene>
<comment type="catalytic activity">
    <reaction evidence="8">
        <text>L-seryl-[protein] + ATP = O-phospho-L-seryl-[protein] + ADP + H(+)</text>
        <dbReference type="Rhea" id="RHEA:17989"/>
        <dbReference type="Rhea" id="RHEA-COMP:9863"/>
        <dbReference type="Rhea" id="RHEA-COMP:11604"/>
        <dbReference type="ChEBI" id="CHEBI:15378"/>
        <dbReference type="ChEBI" id="CHEBI:29999"/>
        <dbReference type="ChEBI" id="CHEBI:30616"/>
        <dbReference type="ChEBI" id="CHEBI:83421"/>
        <dbReference type="ChEBI" id="CHEBI:456216"/>
        <dbReference type="EC" id="2.7.11.1"/>
    </reaction>
</comment>
<dbReference type="OrthoDB" id="688481at2759"/>
<accession>A0A3B5ZP72</accession>
<dbReference type="RefSeq" id="XP_044447791.1">
    <property type="nucleotide sequence ID" value="XM_044591856.1"/>
</dbReference>
<dbReference type="Gramene" id="TraesCS1D02G030000.2">
    <property type="protein sequence ID" value="TraesCS1D02G030000.2"/>
    <property type="gene ID" value="TraesCS1D02G030000"/>
</dbReference>
<dbReference type="InterPro" id="IPR000719">
    <property type="entry name" value="Prot_kinase_dom"/>
</dbReference>
<evidence type="ECO:0000256" key="1">
    <source>
        <dbReference type="ARBA" id="ARBA00012513"/>
    </source>
</evidence>
<dbReference type="Gene3D" id="1.20.930.20">
    <property type="entry name" value="Adaptor protein Cbl, N-terminal domain"/>
    <property type="match status" value="1"/>
</dbReference>
<dbReference type="STRING" id="4565.A0A3B5ZP72"/>
<keyword evidence="4 9" id="KW-0547">Nucleotide-binding</keyword>